<dbReference type="GO" id="GO:0005524">
    <property type="term" value="F:ATP binding"/>
    <property type="evidence" value="ECO:0007669"/>
    <property type="project" value="InterPro"/>
</dbReference>
<dbReference type="PANTHER" id="PTHR10285">
    <property type="entry name" value="URIDINE KINASE"/>
    <property type="match status" value="1"/>
</dbReference>
<dbReference type="Gene3D" id="3.40.50.300">
    <property type="entry name" value="P-loop containing nucleotide triphosphate hydrolases"/>
    <property type="match status" value="1"/>
</dbReference>
<organism evidence="2 3">
    <name type="scientific">Paraglaciecola arctica BSs20135</name>
    <dbReference type="NCBI Taxonomy" id="493475"/>
    <lineage>
        <taxon>Bacteria</taxon>
        <taxon>Pseudomonadati</taxon>
        <taxon>Pseudomonadota</taxon>
        <taxon>Gammaproteobacteria</taxon>
        <taxon>Alteromonadales</taxon>
        <taxon>Alteromonadaceae</taxon>
        <taxon>Paraglaciecola</taxon>
    </lineage>
</organism>
<dbReference type="InterPro" id="IPR027417">
    <property type="entry name" value="P-loop_NTPase"/>
</dbReference>
<name>K6YHF2_9ALTE</name>
<dbReference type="Proteomes" id="UP000006327">
    <property type="component" value="Unassembled WGS sequence"/>
</dbReference>
<comment type="caution">
    <text evidence="2">The sequence shown here is derived from an EMBL/GenBank/DDBJ whole genome shotgun (WGS) entry which is preliminary data.</text>
</comment>
<dbReference type="RefSeq" id="WP_007616549.1">
    <property type="nucleotide sequence ID" value="NZ_BAEO01000008.1"/>
</dbReference>
<dbReference type="Pfam" id="PF00485">
    <property type="entry name" value="PRK"/>
    <property type="match status" value="1"/>
</dbReference>
<dbReference type="OrthoDB" id="455474at2"/>
<dbReference type="SUPFAM" id="SSF52540">
    <property type="entry name" value="P-loop containing nucleoside triphosphate hydrolases"/>
    <property type="match status" value="1"/>
</dbReference>
<dbReference type="AlphaFoldDB" id="K6YHF2"/>
<sequence length="293" mass="33589">MISTFINKNKLSNDFSKIAEGYFIPLAEEIKAHQTSANTTYFVGINGSQGSGKSTLSEFLKAYLFETYAMNVVVMSLDDFYFSRIERQIIAADVHPLFATRGVPGTHNMSLAKSVLHDLKAQKPTTIPRFNKATDDPHPSSSWTKVFAAADVVIFEGWCWGVEPQSYEQLKQPVNTFEATEDLNGAWRNHANLQLSLYYQPLYRLMDKWIMLKAPSFADVYAWRLEQEQKLRDVTDDIDKSGIMNEQQILRFIQHYQRLTEHALKTMPDSCDHLFKLNSGREITEHKIKEAHA</sequence>
<evidence type="ECO:0000259" key="1">
    <source>
        <dbReference type="Pfam" id="PF00485"/>
    </source>
</evidence>
<dbReference type="InterPro" id="IPR006083">
    <property type="entry name" value="PRK/URK"/>
</dbReference>
<dbReference type="EMBL" id="BAEO01000008">
    <property type="protein sequence ID" value="GAC17602.1"/>
    <property type="molecule type" value="Genomic_DNA"/>
</dbReference>
<feature type="domain" description="Phosphoribulokinase/uridine kinase" evidence="1">
    <location>
        <begin position="42"/>
        <end position="158"/>
    </location>
</feature>
<keyword evidence="3" id="KW-1185">Reference proteome</keyword>
<protein>
    <recommendedName>
        <fullName evidence="1">Phosphoribulokinase/uridine kinase domain-containing protein</fullName>
    </recommendedName>
</protein>
<evidence type="ECO:0000313" key="3">
    <source>
        <dbReference type="Proteomes" id="UP000006327"/>
    </source>
</evidence>
<gene>
    <name evidence="2" type="ORF">GARC_0621</name>
</gene>
<dbReference type="eggNOG" id="COG4240">
    <property type="taxonomic scope" value="Bacteria"/>
</dbReference>
<dbReference type="GO" id="GO:0016301">
    <property type="term" value="F:kinase activity"/>
    <property type="evidence" value="ECO:0007669"/>
    <property type="project" value="InterPro"/>
</dbReference>
<proteinExistence type="predicted"/>
<reference evidence="2 3" key="1">
    <citation type="journal article" date="2017" name="Antonie Van Leeuwenhoek">
        <title>Rhizobium rhizosphaerae sp. nov., a novel species isolated from rice rhizosphere.</title>
        <authorList>
            <person name="Zhao J.J."/>
            <person name="Zhang J."/>
            <person name="Zhang R.J."/>
            <person name="Zhang C.W."/>
            <person name="Yin H.Q."/>
            <person name="Zhang X.X."/>
        </authorList>
    </citation>
    <scope>NUCLEOTIDE SEQUENCE [LARGE SCALE GENOMIC DNA]</scope>
    <source>
        <strain evidence="2 3">BSs20135</strain>
    </source>
</reference>
<evidence type="ECO:0000313" key="2">
    <source>
        <dbReference type="EMBL" id="GAC17602.1"/>
    </source>
</evidence>
<dbReference type="STRING" id="493475.GARC_0621"/>
<accession>K6YHF2</accession>